<comment type="cofactor">
    <cofactor evidence="2">
        <name>Zn(2+)</name>
        <dbReference type="ChEBI" id="CHEBI:29105"/>
    </cofactor>
</comment>
<keyword evidence="7" id="KW-0479">Metal-binding</keyword>
<protein>
    <submittedName>
        <fullName evidence="16">Putative rna lariat debranching enzyme</fullName>
    </submittedName>
</protein>
<dbReference type="SMART" id="SM01124">
    <property type="entry name" value="DBR1"/>
    <property type="match status" value="1"/>
</dbReference>
<dbReference type="Pfam" id="PF00149">
    <property type="entry name" value="Metallophos"/>
    <property type="match status" value="1"/>
</dbReference>
<evidence type="ECO:0000256" key="14">
    <source>
        <dbReference type="SAM" id="MobiDB-lite"/>
    </source>
</evidence>
<organism evidence="16">
    <name type="scientific">Ixodes ricinus</name>
    <name type="common">Common tick</name>
    <name type="synonym">Acarus ricinus</name>
    <dbReference type="NCBI Taxonomy" id="34613"/>
    <lineage>
        <taxon>Eukaryota</taxon>
        <taxon>Metazoa</taxon>
        <taxon>Ecdysozoa</taxon>
        <taxon>Arthropoda</taxon>
        <taxon>Chelicerata</taxon>
        <taxon>Arachnida</taxon>
        <taxon>Acari</taxon>
        <taxon>Parasitiformes</taxon>
        <taxon>Ixodida</taxon>
        <taxon>Ixodoidea</taxon>
        <taxon>Ixodidae</taxon>
        <taxon>Ixodinae</taxon>
        <taxon>Ixodes</taxon>
    </lineage>
</organism>
<dbReference type="InterPro" id="IPR007708">
    <property type="entry name" value="DBR1_C"/>
</dbReference>
<dbReference type="InterPro" id="IPR004843">
    <property type="entry name" value="Calcineurin-like_PHP"/>
</dbReference>
<evidence type="ECO:0000259" key="15">
    <source>
        <dbReference type="SMART" id="SM01124"/>
    </source>
</evidence>
<evidence type="ECO:0000256" key="6">
    <source>
        <dbReference type="ARBA" id="ARBA00022664"/>
    </source>
</evidence>
<evidence type="ECO:0000256" key="4">
    <source>
        <dbReference type="ARBA" id="ARBA00004123"/>
    </source>
</evidence>
<evidence type="ECO:0000256" key="1">
    <source>
        <dbReference type="ARBA" id="ARBA00001936"/>
    </source>
</evidence>
<keyword evidence="6" id="KW-0507">mRNA processing</keyword>
<proteinExistence type="evidence at transcript level"/>
<dbReference type="EMBL" id="GANP01003214">
    <property type="protein sequence ID" value="JAB81254.1"/>
    <property type="molecule type" value="mRNA"/>
</dbReference>
<feature type="compositionally biased region" description="Basic and acidic residues" evidence="14">
    <location>
        <begin position="471"/>
        <end position="483"/>
    </location>
</feature>
<keyword evidence="11" id="KW-0464">Manganese</keyword>
<comment type="cofactor">
    <cofactor evidence="3">
        <name>Fe(2+)</name>
        <dbReference type="ChEBI" id="CHEBI:29033"/>
    </cofactor>
</comment>
<dbReference type="GO" id="GO:0008419">
    <property type="term" value="F:RNA lariat debranching enzyme activity"/>
    <property type="evidence" value="ECO:0007669"/>
    <property type="project" value="TreeGrafter"/>
</dbReference>
<dbReference type="GO" id="GO:0000398">
    <property type="term" value="P:mRNA splicing, via spliceosome"/>
    <property type="evidence" value="ECO:0007669"/>
    <property type="project" value="TreeGrafter"/>
</dbReference>
<keyword evidence="8" id="KW-0378">Hydrolase</keyword>
<comment type="similarity">
    <text evidence="5">Belongs to the lariat debranching enzyme family.</text>
</comment>
<evidence type="ECO:0000256" key="12">
    <source>
        <dbReference type="ARBA" id="ARBA00023242"/>
    </source>
</evidence>
<feature type="compositionally biased region" description="Acidic residues" evidence="14">
    <location>
        <begin position="501"/>
        <end position="510"/>
    </location>
</feature>
<sequence length="510" mass="57416">MRIAVEGCAHGELDKIYETIQAIEERHKFTVDLLIICGDFQAVRNASDMDCMAVPKKYQEMKDFHKYYSGEKRAPLLTLVIGGNHEASNYLAELAFGGWLCENIYYMGYAGVVNVNGVRIAGISGIYKGPDYMKGHFEVPPYNESTKRSAYHLRNIEIFRLKQLREPLDVVVSHDWPRGVYNHGDKEALLRRKKFFRAEVETNRLGCRPTEELLELLRPRFWFAAHLHCKFAALVQHQDGTCTKFLALDKCLPRRDFLQILDVPTPTSGPAKLSYDAEWLCVLRATDHLLHVDAKSHYMPGPGCNERWEFTPSEEEKRELRETVLSGDLRVPASFERTAPPHVPGSERSPGRPRPHLNPQTQALCQRLGLRDPLERALSPGKGAPSLDVSSFLGHEEATRGSLPPEDLDDTRPSDGEGDGAGEGGDDEDQDPAGEEPLPLLEMSSVERRKVHLREFGSPLEAAPLGVDAFPEARETPRERPEARPSSAGKMMKRRNRAIYAEEEEGEDQP</sequence>
<comment type="function">
    <text evidence="13">Cleaves the 2'-5' phosphodiester linkage at the branch point of lariat intron pre-mRNAs after splicing and converts them into linear molecules that are subsequently degraded. It thereby facilitates ribonucleotide turnover.</text>
</comment>
<reference evidence="16" key="1">
    <citation type="journal article" date="2015" name="Sci. Rep.">
        <title>Tissue- and time-dependent transcription in Ixodes ricinus salivary glands and midguts when blood feeding on the vertebrate host.</title>
        <authorList>
            <person name="Kotsyfakis M."/>
            <person name="Schwarz A."/>
            <person name="Erhart J."/>
            <person name="Ribeiro J.M."/>
        </authorList>
    </citation>
    <scope>NUCLEOTIDE SEQUENCE</scope>
    <source>
        <tissue evidence="16">Salivary gland and midgut</tissue>
    </source>
</reference>
<evidence type="ECO:0000256" key="3">
    <source>
        <dbReference type="ARBA" id="ARBA00001954"/>
    </source>
</evidence>
<accession>V5HSG9</accession>
<name>V5HSG9_IXORI</name>
<dbReference type="FunFam" id="3.60.21.10:FF:000035">
    <property type="entry name" value="Lariat debranching enzyme"/>
    <property type="match status" value="1"/>
</dbReference>
<evidence type="ECO:0000256" key="13">
    <source>
        <dbReference type="ARBA" id="ARBA00058627"/>
    </source>
</evidence>
<dbReference type="SUPFAM" id="SSF56300">
    <property type="entry name" value="Metallo-dependent phosphatases"/>
    <property type="match status" value="1"/>
</dbReference>
<evidence type="ECO:0000313" key="16">
    <source>
        <dbReference type="EMBL" id="JAB81254.1"/>
    </source>
</evidence>
<feature type="compositionally biased region" description="Acidic residues" evidence="14">
    <location>
        <begin position="416"/>
        <end position="434"/>
    </location>
</feature>
<dbReference type="InterPro" id="IPR029052">
    <property type="entry name" value="Metallo-depent_PP-like"/>
</dbReference>
<dbReference type="Pfam" id="PF05011">
    <property type="entry name" value="DBR1"/>
    <property type="match status" value="1"/>
</dbReference>
<comment type="subcellular location">
    <subcellularLocation>
        <location evidence="4">Nucleus</location>
    </subcellularLocation>
</comment>
<keyword evidence="10" id="KW-0408">Iron</keyword>
<keyword evidence="12" id="KW-0539">Nucleus</keyword>
<evidence type="ECO:0000256" key="10">
    <source>
        <dbReference type="ARBA" id="ARBA00023004"/>
    </source>
</evidence>
<dbReference type="CDD" id="cd00844">
    <property type="entry name" value="MPP_Dbr1_N"/>
    <property type="match status" value="1"/>
</dbReference>
<feature type="region of interest" description="Disordered" evidence="14">
    <location>
        <begin position="325"/>
        <end position="359"/>
    </location>
</feature>
<dbReference type="InterPro" id="IPR041816">
    <property type="entry name" value="Dbr1_N"/>
</dbReference>
<dbReference type="Gene3D" id="3.60.21.10">
    <property type="match status" value="1"/>
</dbReference>
<keyword evidence="9" id="KW-0862">Zinc</keyword>
<dbReference type="AlphaFoldDB" id="V5HSG9"/>
<dbReference type="GO" id="GO:0005634">
    <property type="term" value="C:nucleus"/>
    <property type="evidence" value="ECO:0007669"/>
    <property type="project" value="UniProtKB-SubCell"/>
</dbReference>
<comment type="cofactor">
    <cofactor evidence="1">
        <name>Mn(2+)</name>
        <dbReference type="ChEBI" id="CHEBI:29035"/>
    </cofactor>
</comment>
<dbReference type="PANTHER" id="PTHR12849:SF0">
    <property type="entry name" value="LARIAT DEBRANCHING ENZYME"/>
    <property type="match status" value="1"/>
</dbReference>
<dbReference type="PANTHER" id="PTHR12849">
    <property type="entry name" value="RNA LARIAT DEBRANCHING ENZYME"/>
    <property type="match status" value="1"/>
</dbReference>
<feature type="domain" description="Lariat debranching enzyme C-terminal" evidence="15">
    <location>
        <begin position="235"/>
        <end position="374"/>
    </location>
</feature>
<evidence type="ECO:0000256" key="9">
    <source>
        <dbReference type="ARBA" id="ARBA00022833"/>
    </source>
</evidence>
<evidence type="ECO:0000256" key="5">
    <source>
        <dbReference type="ARBA" id="ARBA00006045"/>
    </source>
</evidence>
<evidence type="ECO:0000256" key="8">
    <source>
        <dbReference type="ARBA" id="ARBA00022801"/>
    </source>
</evidence>
<evidence type="ECO:0000256" key="11">
    <source>
        <dbReference type="ARBA" id="ARBA00023211"/>
    </source>
</evidence>
<evidence type="ECO:0000256" key="7">
    <source>
        <dbReference type="ARBA" id="ARBA00022723"/>
    </source>
</evidence>
<dbReference type="GO" id="GO:0046872">
    <property type="term" value="F:metal ion binding"/>
    <property type="evidence" value="ECO:0007669"/>
    <property type="project" value="UniProtKB-KW"/>
</dbReference>
<feature type="region of interest" description="Disordered" evidence="14">
    <location>
        <begin position="394"/>
        <end position="510"/>
    </location>
</feature>
<evidence type="ECO:0000256" key="2">
    <source>
        <dbReference type="ARBA" id="ARBA00001947"/>
    </source>
</evidence>